<evidence type="ECO:0000313" key="3">
    <source>
        <dbReference type="EMBL" id="OHT95455.1"/>
    </source>
</evidence>
<dbReference type="Proteomes" id="UP000179636">
    <property type="component" value="Unassembled WGS sequence"/>
</dbReference>
<keyword evidence="4" id="KW-1185">Reference proteome</keyword>
<name>A0A1S1K398_9MYCO</name>
<dbReference type="RefSeq" id="WP_070945910.1">
    <property type="nucleotide sequence ID" value="NZ_MLHV01000019.1"/>
</dbReference>
<dbReference type="EMBL" id="MLHV01000019">
    <property type="protein sequence ID" value="OHT95455.1"/>
    <property type="molecule type" value="Genomic_DNA"/>
</dbReference>
<dbReference type="GO" id="GO:0004029">
    <property type="term" value="F:aldehyde dehydrogenase (NAD+) activity"/>
    <property type="evidence" value="ECO:0007669"/>
    <property type="project" value="TreeGrafter"/>
</dbReference>
<feature type="domain" description="NAD(P)-binding" evidence="2">
    <location>
        <begin position="17"/>
        <end position="125"/>
    </location>
</feature>
<organism evidence="3 4">
    <name type="scientific">Mycobacterium syngnathidarum</name>
    <dbReference type="NCBI Taxonomy" id="1908205"/>
    <lineage>
        <taxon>Bacteria</taxon>
        <taxon>Bacillati</taxon>
        <taxon>Actinomycetota</taxon>
        <taxon>Actinomycetes</taxon>
        <taxon>Mycobacteriales</taxon>
        <taxon>Mycobacteriaceae</taxon>
        <taxon>Mycobacterium</taxon>
    </lineage>
</organism>
<evidence type="ECO:0000313" key="4">
    <source>
        <dbReference type="Proteomes" id="UP000179636"/>
    </source>
</evidence>
<dbReference type="InterPro" id="IPR021295">
    <property type="entry name" value="DUF2867"/>
</dbReference>
<dbReference type="InterPro" id="IPR051783">
    <property type="entry name" value="NAD(P)-dependent_oxidoreduct"/>
</dbReference>
<protein>
    <submittedName>
        <fullName evidence="3">NAD(P)-dependent oxidoreductase</fullName>
    </submittedName>
</protein>
<comment type="caution">
    <text evidence="3">The sequence shown here is derived from an EMBL/GenBank/DDBJ whole genome shotgun (WGS) entry which is preliminary data.</text>
</comment>
<dbReference type="Gene3D" id="3.40.50.720">
    <property type="entry name" value="NAD(P)-binding Rossmann-like Domain"/>
    <property type="match status" value="1"/>
</dbReference>
<dbReference type="SUPFAM" id="SSF55961">
    <property type="entry name" value="Bet v1-like"/>
    <property type="match status" value="1"/>
</dbReference>
<dbReference type="GO" id="GO:0005737">
    <property type="term" value="C:cytoplasm"/>
    <property type="evidence" value="ECO:0007669"/>
    <property type="project" value="TreeGrafter"/>
</dbReference>
<dbReference type="STRING" id="1908205.BKG60_28395"/>
<dbReference type="PANTHER" id="PTHR48079">
    <property type="entry name" value="PROTEIN YEEZ"/>
    <property type="match status" value="1"/>
</dbReference>
<evidence type="ECO:0000259" key="2">
    <source>
        <dbReference type="Pfam" id="PF13460"/>
    </source>
</evidence>
<dbReference type="InterPro" id="IPR016040">
    <property type="entry name" value="NAD(P)-bd_dom"/>
</dbReference>
<reference evidence="3 4" key="1">
    <citation type="submission" date="2016-10" db="EMBL/GenBank/DDBJ databases">
        <title>Evaluation of Human, Animal and Environmental Mycobacterium chelonae Isolates by Core Genome Phylogenomic Analysis, Targeted Gene Comparison, and Anti-microbial Susceptibility Patterns: A Tale of Mistaken Identities.</title>
        <authorList>
            <person name="Fogelson S.B."/>
            <person name="Camus A.C."/>
            <person name="Lorenz W."/>
            <person name="Vasireddy R."/>
            <person name="Vasireddy S."/>
            <person name="Smith T."/>
            <person name="Brown-Elliott B.A."/>
            <person name="Wallace R.J.Jr."/>
            <person name="Hasan N.A."/>
            <person name="Reischl U."/>
            <person name="Sanchez S."/>
        </authorList>
    </citation>
    <scope>NUCLEOTIDE SEQUENCE [LARGE SCALE GENOMIC DNA]</scope>
    <source>
        <strain evidence="3 4">24999</strain>
    </source>
</reference>
<evidence type="ECO:0000256" key="1">
    <source>
        <dbReference type="SAM" id="MobiDB-lite"/>
    </source>
</evidence>
<dbReference type="CDD" id="cd05245">
    <property type="entry name" value="SDR_a2"/>
    <property type="match status" value="1"/>
</dbReference>
<dbReference type="Pfam" id="PF13460">
    <property type="entry name" value="NAD_binding_10"/>
    <property type="match status" value="1"/>
</dbReference>
<gene>
    <name evidence="3" type="ORF">BKG61_19540</name>
</gene>
<dbReference type="OrthoDB" id="9774199at2"/>
<dbReference type="SUPFAM" id="SSF51735">
    <property type="entry name" value="NAD(P)-binding Rossmann-fold domains"/>
    <property type="match status" value="1"/>
</dbReference>
<feature type="region of interest" description="Disordered" evidence="1">
    <location>
        <begin position="320"/>
        <end position="339"/>
    </location>
</feature>
<dbReference type="InterPro" id="IPR036291">
    <property type="entry name" value="NAD(P)-bd_dom_sf"/>
</dbReference>
<dbReference type="Pfam" id="PF11066">
    <property type="entry name" value="DUF2867"/>
    <property type="match status" value="1"/>
</dbReference>
<dbReference type="AlphaFoldDB" id="A0A1S1K398"/>
<dbReference type="PANTHER" id="PTHR48079:SF6">
    <property type="entry name" value="NAD(P)-BINDING DOMAIN-CONTAINING PROTEIN-RELATED"/>
    <property type="match status" value="1"/>
</dbReference>
<proteinExistence type="predicted"/>
<accession>A0A1S1K398</accession>
<sequence>MTELPPAGTSLRVLVTGATGYIGGRLAPRLVEAGHRVRAMARNPDKISDVPWAQDVEVVRGDLTDPETLTAACRDIDVVYYLVHSMTARKDFIESERRSAENLVGAARRAGVRRIVYLGGLHPESDRLSTHLRSRSQVGEILVKSGVPTLVLQAGVVIGSGSASFEMIRHLTNRLPVMTTPRWVNNRIQPIAVRDVLHYLLEAATAEIPHSRTYDIGGPDILRYGEMMQIYADVAGLARRRILVLPVLTPKLAGLWIGLVTPVPPRIGRALIESLSIDAVAAEHDIDSIIARPPGGTTRYREAVALALRRIKNGEVETTWANASSTGAPSDPLPSDPSWAGDAIYTDDRSIDCAVSVEQVWQVVEGVGGENGWYSFPLAWTIRGWLDRLTGGVGLTRGRRHPHVLHTGDALDFWRVERIRRPLLLRLRAEMRTPGDAWLEWQLESRGADHTRLHQRAIFFPKGLAGRIYWNALLPFHGIIFTGMLNNIAIAAQRGPKDGG</sequence>